<evidence type="ECO:0000256" key="5">
    <source>
        <dbReference type="ARBA" id="ARBA00022448"/>
    </source>
</evidence>
<dbReference type="EMBL" id="KF649223">
    <property type="protein sequence ID" value="AHA47076.1"/>
    <property type="molecule type" value="Genomic_DNA"/>
</dbReference>
<dbReference type="Gene3D" id="1.20.810.10">
    <property type="entry name" value="Cytochrome Bc1 Complex, Chain C"/>
    <property type="match status" value="1"/>
</dbReference>
<evidence type="ECO:0000256" key="1">
    <source>
        <dbReference type="ARBA" id="ARBA00002566"/>
    </source>
</evidence>
<feature type="transmembrane region" description="Helical" evidence="17">
    <location>
        <begin position="305"/>
        <end position="324"/>
    </location>
</feature>
<feature type="domain" description="Cytochrome b/b6 N-terminal region profile" evidence="18">
    <location>
        <begin position="1"/>
        <end position="195"/>
    </location>
</feature>
<dbReference type="GO" id="GO:0046872">
    <property type="term" value="F:metal ion binding"/>
    <property type="evidence" value="ECO:0007669"/>
    <property type="project" value="UniProtKB-UniRule"/>
</dbReference>
<dbReference type="PROSITE" id="PS51003">
    <property type="entry name" value="CYTB_CTER"/>
    <property type="match status" value="1"/>
</dbReference>
<comment type="subcellular location">
    <subcellularLocation>
        <location evidence="2">Mitochondrion inner membrane</location>
        <topology evidence="2">Multi-pass membrane protein</topology>
    </subcellularLocation>
</comment>
<comment type="cofactor">
    <cofactor evidence="17">
        <name>heme b</name>
        <dbReference type="ChEBI" id="CHEBI:60344"/>
    </cofactor>
    <text evidence="17">Binds 2 heme groups non-covalently.</text>
</comment>
<keyword evidence="9 17" id="KW-0479">Metal-binding</keyword>
<comment type="subunit">
    <text evidence="3">The main subunits of complex b-c1 are: cytochrome b, cytochrome c1 and the Rieske protein.</text>
</comment>
<dbReference type="CDD" id="cd00284">
    <property type="entry name" value="Cytochrome_b_N"/>
    <property type="match status" value="1"/>
</dbReference>
<organism evidence="20">
    <name type="scientific">Liposcelis entomophila</name>
    <dbReference type="NCBI Taxonomy" id="550478"/>
    <lineage>
        <taxon>Eukaryota</taxon>
        <taxon>Metazoa</taxon>
        <taxon>Ecdysozoa</taxon>
        <taxon>Arthropoda</taxon>
        <taxon>Hexapoda</taxon>
        <taxon>Insecta</taxon>
        <taxon>Pterygota</taxon>
        <taxon>Neoptera</taxon>
        <taxon>Paraneoptera</taxon>
        <taxon>Psocodea</taxon>
        <taxon>Troctomorpha</taxon>
        <taxon>Liposcelidetae</taxon>
        <taxon>Liposcelididae</taxon>
        <taxon>Liposcelis</taxon>
    </lineage>
</organism>
<keyword evidence="15 17" id="KW-0496">Mitochondrion</keyword>
<dbReference type="GeneID" id="22158031"/>
<evidence type="ECO:0000256" key="9">
    <source>
        <dbReference type="ARBA" id="ARBA00022723"/>
    </source>
</evidence>
<evidence type="ECO:0000256" key="15">
    <source>
        <dbReference type="ARBA" id="ARBA00023128"/>
    </source>
</evidence>
<dbReference type="PANTHER" id="PTHR19271:SF16">
    <property type="entry name" value="CYTOCHROME B"/>
    <property type="match status" value="1"/>
</dbReference>
<evidence type="ECO:0000256" key="11">
    <source>
        <dbReference type="ARBA" id="ARBA00022982"/>
    </source>
</evidence>
<dbReference type="InterPro" id="IPR048259">
    <property type="entry name" value="Cytochrome_b_N_euk/bac"/>
</dbReference>
<comment type="similarity">
    <text evidence="17">Belongs to the cytochrome b family.</text>
</comment>
<sequence>MKKILFLPTPSSINYNWNFGSMLGLMLVSQILTGFFLSMFFYSSMSLAFESVVHIMNDVNHGWMIRFMHSTGASVFFILCYLHIGKAMFYNSFYLYKVWISGVLIFFILMATAFLGYVLPWGQMSLWGATVITNLISVIPFIGSLMVEWIWGGFNVSSPTLSRFYSFHFILPFTLLLIVFTHLLFLHETGSSNPLGLSLNLDKINFKNYFIIKDLLTIILLISFLLLLSLLSPFYFTDSENFIKANFMVTPLHIQPEWYFLFAYCVLRAIPNKLGGVIMLLLSILVIFTFSFFMNKKIKTFRFELSKIYLILFLWMIFFMLTWLGMKPVESPFTELSKYYTMVYFTIYLFMIINY</sequence>
<name>A0A096X706_9NEOP</name>
<evidence type="ECO:0000256" key="7">
    <source>
        <dbReference type="ARBA" id="ARBA00022660"/>
    </source>
</evidence>
<dbReference type="Pfam" id="PF00033">
    <property type="entry name" value="Cytochrome_B"/>
    <property type="match status" value="1"/>
</dbReference>
<keyword evidence="7 17" id="KW-0679">Respiratory chain</keyword>
<feature type="transmembrane region" description="Helical" evidence="17">
    <location>
        <begin position="336"/>
        <end position="353"/>
    </location>
</feature>
<evidence type="ECO:0000256" key="6">
    <source>
        <dbReference type="ARBA" id="ARBA00022617"/>
    </source>
</evidence>
<keyword evidence="16 17" id="KW-0472">Membrane</keyword>
<dbReference type="PROSITE" id="PS51002">
    <property type="entry name" value="CYTB_NTER"/>
    <property type="match status" value="1"/>
</dbReference>
<evidence type="ECO:0000256" key="2">
    <source>
        <dbReference type="ARBA" id="ARBA00004448"/>
    </source>
</evidence>
<dbReference type="PANTHER" id="PTHR19271">
    <property type="entry name" value="CYTOCHROME B"/>
    <property type="match status" value="1"/>
</dbReference>
<dbReference type="InterPro" id="IPR005798">
    <property type="entry name" value="Cyt_b/b6_C"/>
</dbReference>
<dbReference type="SUPFAM" id="SSF81342">
    <property type="entry name" value="Transmembrane di-heme cytochromes"/>
    <property type="match status" value="1"/>
</dbReference>
<evidence type="ECO:0000256" key="14">
    <source>
        <dbReference type="ARBA" id="ARBA00023075"/>
    </source>
</evidence>
<comment type="function">
    <text evidence="1 17">Component of the ubiquinol-cytochrome c reductase complex (complex III or cytochrome b-c1 complex) that is part of the mitochondrial respiratory chain. The b-c1 complex mediates electron transfer from ubiquinol to cytochrome c. Contributes to the generation of a proton gradient across the mitochondrial membrane that is then used for ATP synthesis.</text>
</comment>
<keyword evidence="6 17" id="KW-0349">Heme</keyword>
<dbReference type="AlphaFoldDB" id="A0A096X706"/>
<evidence type="ECO:0000256" key="10">
    <source>
        <dbReference type="ARBA" id="ARBA00022792"/>
    </source>
</evidence>
<proteinExistence type="inferred from homology"/>
<dbReference type="InterPro" id="IPR027387">
    <property type="entry name" value="Cytb/b6-like_sf"/>
</dbReference>
<keyword evidence="10" id="KW-0999">Mitochondrion inner membrane</keyword>
<evidence type="ECO:0000313" key="20">
    <source>
        <dbReference type="EMBL" id="AHA47076.1"/>
    </source>
</evidence>
<keyword evidence="14" id="KW-0830">Ubiquinone</keyword>
<evidence type="ECO:0000256" key="12">
    <source>
        <dbReference type="ARBA" id="ARBA00022989"/>
    </source>
</evidence>
<dbReference type="Pfam" id="PF00032">
    <property type="entry name" value="Cytochrom_B_C"/>
    <property type="match status" value="1"/>
</dbReference>
<dbReference type="InterPro" id="IPR016174">
    <property type="entry name" value="Di-haem_cyt_TM"/>
</dbReference>
<feature type="transmembrane region" description="Helical" evidence="17">
    <location>
        <begin position="96"/>
        <end position="119"/>
    </location>
</feature>
<reference evidence="20" key="1">
    <citation type="journal article" date="2014" name="BMC Genomics">
        <title>Evolution of multipartite mitochondrial genomes in the booklice of the genus Liposcelis (Psocoptera).</title>
        <authorList>
            <person name="Chen S.C."/>
            <person name="Wei D.D."/>
            <person name="Shao R."/>
            <person name="Shi J.X."/>
            <person name="Dou W."/>
            <person name="Wang J.J."/>
        </authorList>
    </citation>
    <scope>NUCLEOTIDE SEQUENCE</scope>
</reference>
<feature type="transmembrane region" description="Helical" evidence="17">
    <location>
        <begin position="274"/>
        <end position="293"/>
    </location>
</feature>
<dbReference type="GO" id="GO:0016491">
    <property type="term" value="F:oxidoreductase activity"/>
    <property type="evidence" value="ECO:0007669"/>
    <property type="project" value="UniProtKB-UniRule"/>
</dbReference>
<keyword evidence="8 17" id="KW-0812">Transmembrane</keyword>
<dbReference type="GO" id="GO:0005743">
    <property type="term" value="C:mitochondrial inner membrane"/>
    <property type="evidence" value="ECO:0007669"/>
    <property type="project" value="UniProtKB-SubCell"/>
</dbReference>
<feature type="transmembrane region" description="Helical" evidence="17">
    <location>
        <begin position="63"/>
        <end position="84"/>
    </location>
</feature>
<keyword evidence="12 17" id="KW-1133">Transmembrane helix</keyword>
<feature type="transmembrane region" description="Helical" evidence="17">
    <location>
        <begin position="20"/>
        <end position="42"/>
    </location>
</feature>
<evidence type="ECO:0000256" key="4">
    <source>
        <dbReference type="ARBA" id="ARBA00013531"/>
    </source>
</evidence>
<feature type="transmembrane region" description="Helical" evidence="17">
    <location>
        <begin position="131"/>
        <end position="152"/>
    </location>
</feature>
<dbReference type="GO" id="GO:0008121">
    <property type="term" value="F:quinol-cytochrome-c reductase activity"/>
    <property type="evidence" value="ECO:0007669"/>
    <property type="project" value="TreeGrafter"/>
</dbReference>
<dbReference type="CTD" id="4519"/>
<dbReference type="InterPro" id="IPR036150">
    <property type="entry name" value="Cyt_b/b6_C_sf"/>
</dbReference>
<accession>A0A096X706</accession>
<feature type="transmembrane region" description="Helical" evidence="17">
    <location>
        <begin position="164"/>
        <end position="186"/>
    </location>
</feature>
<dbReference type="InterPro" id="IPR005797">
    <property type="entry name" value="Cyt_b/b6_N"/>
</dbReference>
<evidence type="ECO:0000256" key="13">
    <source>
        <dbReference type="ARBA" id="ARBA00023004"/>
    </source>
</evidence>
<evidence type="ECO:0000256" key="3">
    <source>
        <dbReference type="ARBA" id="ARBA00011649"/>
    </source>
</evidence>
<keyword evidence="5 17" id="KW-0813">Transport</keyword>
<dbReference type="GO" id="GO:0006122">
    <property type="term" value="P:mitochondrial electron transport, ubiquinol to cytochrome c"/>
    <property type="evidence" value="ECO:0007669"/>
    <property type="project" value="TreeGrafter"/>
</dbReference>
<dbReference type="RefSeq" id="YP_009104522.1">
    <property type="nucleotide sequence ID" value="NC_025503.1"/>
</dbReference>
<evidence type="ECO:0000256" key="8">
    <source>
        <dbReference type="ARBA" id="ARBA00022692"/>
    </source>
</evidence>
<evidence type="ECO:0000256" key="17">
    <source>
        <dbReference type="RuleBase" id="RU362117"/>
    </source>
</evidence>
<geneLocation type="mitochondrion" evidence="20"/>
<keyword evidence="13 17" id="KW-0408">Iron</keyword>
<feature type="domain" description="Cytochrome b/b6 C-terminal region profile" evidence="19">
    <location>
        <begin position="196"/>
        <end position="355"/>
    </location>
</feature>
<evidence type="ECO:0000259" key="19">
    <source>
        <dbReference type="PROSITE" id="PS51003"/>
    </source>
</evidence>
<protein>
    <recommendedName>
        <fullName evidence="4 17">Cytochrome b</fullName>
    </recommendedName>
</protein>
<evidence type="ECO:0000259" key="18">
    <source>
        <dbReference type="PROSITE" id="PS51002"/>
    </source>
</evidence>
<feature type="transmembrane region" description="Helical" evidence="17">
    <location>
        <begin position="215"/>
        <end position="236"/>
    </location>
</feature>
<evidence type="ECO:0000256" key="16">
    <source>
        <dbReference type="ARBA" id="ARBA00023136"/>
    </source>
</evidence>
<keyword evidence="11 17" id="KW-0249">Electron transport</keyword>
<dbReference type="SUPFAM" id="SSF81648">
    <property type="entry name" value="a domain/subunit of cytochrome bc1 complex (Ubiquinol-cytochrome c reductase)"/>
    <property type="match status" value="1"/>
</dbReference>
<gene>
    <name evidence="20" type="primary">CYTB</name>
</gene>